<keyword evidence="4" id="KW-0274">FAD</keyword>
<comment type="cofactor">
    <cofactor evidence="1">
        <name>FAD</name>
        <dbReference type="ChEBI" id="CHEBI:57692"/>
    </cofactor>
</comment>
<feature type="domain" description="Acyl-CoA dehydrogenase/oxidase N-terminal" evidence="7">
    <location>
        <begin position="353"/>
        <end position="463"/>
    </location>
</feature>
<dbReference type="Gene3D" id="2.40.110.10">
    <property type="entry name" value="Butyryl-CoA Dehydrogenase, subunit A, domain 2"/>
    <property type="match status" value="1"/>
</dbReference>
<dbReference type="InterPro" id="IPR009100">
    <property type="entry name" value="AcylCoA_DH/oxidase_NM_dom_sf"/>
</dbReference>
<dbReference type="SUPFAM" id="SSF47203">
    <property type="entry name" value="Acyl-CoA dehydrogenase C-terminal domain-like"/>
    <property type="match status" value="2"/>
</dbReference>
<dbReference type="InterPro" id="IPR009075">
    <property type="entry name" value="AcylCo_DH/oxidase_C"/>
</dbReference>
<evidence type="ECO:0000259" key="5">
    <source>
        <dbReference type="Pfam" id="PF00441"/>
    </source>
</evidence>
<dbReference type="Gene3D" id="1.20.140.10">
    <property type="entry name" value="Butyryl-CoA Dehydrogenase, subunit A, domain 3"/>
    <property type="match status" value="2"/>
</dbReference>
<keyword evidence="9" id="KW-1185">Reference proteome</keyword>
<dbReference type="EMBL" id="JACLAU010000001">
    <property type="protein sequence ID" value="MBC2650385.1"/>
    <property type="molecule type" value="Genomic_DNA"/>
</dbReference>
<dbReference type="InterPro" id="IPR036250">
    <property type="entry name" value="AcylCo_DH-like_C"/>
</dbReference>
<dbReference type="InterPro" id="IPR037069">
    <property type="entry name" value="AcylCoA_DH/ox_N_sf"/>
</dbReference>
<dbReference type="GO" id="GO:0050660">
    <property type="term" value="F:flavin adenine dinucleotide binding"/>
    <property type="evidence" value="ECO:0007669"/>
    <property type="project" value="InterPro"/>
</dbReference>
<keyword evidence="3" id="KW-0285">Flavoprotein</keyword>
<evidence type="ECO:0000259" key="6">
    <source>
        <dbReference type="Pfam" id="PF02770"/>
    </source>
</evidence>
<dbReference type="Pfam" id="PF02771">
    <property type="entry name" value="Acyl-CoA_dh_N"/>
    <property type="match status" value="2"/>
</dbReference>
<feature type="domain" description="Acyl-CoA dehydrogenase/oxidase C-terminal" evidence="5">
    <location>
        <begin position="576"/>
        <end position="723"/>
    </location>
</feature>
<dbReference type="Pfam" id="PF02770">
    <property type="entry name" value="Acyl-CoA_dh_M"/>
    <property type="match status" value="1"/>
</dbReference>
<dbReference type="Pfam" id="PF00441">
    <property type="entry name" value="Acyl-CoA_dh_1"/>
    <property type="match status" value="2"/>
</dbReference>
<dbReference type="AlphaFoldDB" id="A0A7X1F4U4"/>
<protein>
    <submittedName>
        <fullName evidence="8">Acyl-CoA dehydrogenase</fullName>
    </submittedName>
</protein>
<dbReference type="InterPro" id="IPR046373">
    <property type="entry name" value="Acyl-CoA_Oxase/DH_mid-dom_sf"/>
</dbReference>
<dbReference type="PANTHER" id="PTHR43884:SF12">
    <property type="entry name" value="ISOVALERYL-COA DEHYDROGENASE, MITOCHONDRIAL-RELATED"/>
    <property type="match status" value="1"/>
</dbReference>
<dbReference type="Gene3D" id="1.10.540.10">
    <property type="entry name" value="Acyl-CoA dehydrogenase/oxidase, N-terminal domain"/>
    <property type="match status" value="2"/>
</dbReference>
<accession>A0A7X1F4U4</accession>
<dbReference type="PANTHER" id="PTHR43884">
    <property type="entry name" value="ACYL-COA DEHYDROGENASE"/>
    <property type="match status" value="1"/>
</dbReference>
<dbReference type="InterPro" id="IPR013786">
    <property type="entry name" value="AcylCoA_DH/ox_N"/>
</dbReference>
<dbReference type="InterPro" id="IPR006091">
    <property type="entry name" value="Acyl-CoA_Oxase/DH_mid-dom"/>
</dbReference>
<dbReference type="RefSeq" id="WP_185681785.1">
    <property type="nucleotide sequence ID" value="NZ_JACLAU010000001.1"/>
</dbReference>
<dbReference type="SUPFAM" id="SSF56645">
    <property type="entry name" value="Acyl-CoA dehydrogenase NM domain-like"/>
    <property type="match status" value="2"/>
</dbReference>
<feature type="domain" description="Acyl-CoA dehydrogenase/oxidase C-terminal" evidence="5">
    <location>
        <begin position="198"/>
        <end position="312"/>
    </location>
</feature>
<comment type="caution">
    <text evidence="8">The sequence shown here is derived from an EMBL/GenBank/DDBJ whole genome shotgun (WGS) entry which is preliminary data.</text>
</comment>
<evidence type="ECO:0000313" key="8">
    <source>
        <dbReference type="EMBL" id="MBC2650385.1"/>
    </source>
</evidence>
<dbReference type="Proteomes" id="UP000520156">
    <property type="component" value="Unassembled WGS sequence"/>
</dbReference>
<feature type="domain" description="Acyl-CoA dehydrogenase/oxidase N-terminal" evidence="7">
    <location>
        <begin position="6"/>
        <end position="83"/>
    </location>
</feature>
<sequence length="730" mass="77859">MNFELTSEQQMVRETFARFLEETCTGPQLRAAEQQGFDPALWQGLAELGAFGLRVPEEAGGLGLGTFDAMVVMEEAGRTLAAGPLAEAILAARLVGQLGGDAEPIVSGARVASLALHDLAARPRQFIAGGAVAELVVARRGDDVVLLEVPATARPAEPNLAGNALAEVDLTAAAATVLASGPEATARHAAVVEEWKLLQAAALAGLGRQALQMAAAYASERKQFGQLIGQFQAISHPLADCLCEVDGAKLLAWKAVREIADGSPDAAVNVSLAIWAAADAAGKAASQALQTFGGYGLTTEYDIYLYVLRAKAWPLVWGDPAGWLEEAGRRRYAGETASLPDVGDCPIEFDIGEEARAMIAEIDAFMTANVTPEMRARFHYSWEGHVPELHKKMAEAGLLFLSSPELGGRGVGPYARSAARGALERHGYSNPAAGVAEMVGLMIARTGSDELKRDVLSRIIAGEALASLGYSEPGAGSDVFAAQTRATPEGNAWRIDGTKMFTSGANIADYVLMLTRTNPDVPKHKGLTMFVVPLKSEGVTVQPVYTFQDERTNITFYDNVKIPDSWRLGEVDGGVRTMSAALELEHGGSFAKPMSHALHAAEDLCRTITAPDGAPLIATPRVQARLARALANIWIGELFEYRATWAAAEKKPNVGYGPMAKMHSSEKFLEDARDLLDLTAPLSLTKREGPAAMLNQCYRHAHGTRIYGGTSQVHRSMIAERVLGLPRTRG</sequence>
<evidence type="ECO:0000256" key="1">
    <source>
        <dbReference type="ARBA" id="ARBA00001974"/>
    </source>
</evidence>
<evidence type="ECO:0000259" key="7">
    <source>
        <dbReference type="Pfam" id="PF02771"/>
    </source>
</evidence>
<evidence type="ECO:0000256" key="2">
    <source>
        <dbReference type="ARBA" id="ARBA00009347"/>
    </source>
</evidence>
<comment type="similarity">
    <text evidence="2">Belongs to the acyl-CoA dehydrogenase family.</text>
</comment>
<name>A0A7X1F4U4_9SPHN</name>
<evidence type="ECO:0000256" key="3">
    <source>
        <dbReference type="ARBA" id="ARBA00022630"/>
    </source>
</evidence>
<evidence type="ECO:0000256" key="4">
    <source>
        <dbReference type="ARBA" id="ARBA00022827"/>
    </source>
</evidence>
<dbReference type="GO" id="GO:0003995">
    <property type="term" value="F:acyl-CoA dehydrogenase activity"/>
    <property type="evidence" value="ECO:0007669"/>
    <property type="project" value="TreeGrafter"/>
</dbReference>
<feature type="domain" description="Acyl-CoA oxidase/dehydrogenase middle" evidence="6">
    <location>
        <begin position="468"/>
        <end position="546"/>
    </location>
</feature>
<proteinExistence type="inferred from homology"/>
<evidence type="ECO:0000313" key="9">
    <source>
        <dbReference type="Proteomes" id="UP000520156"/>
    </source>
</evidence>
<organism evidence="8 9">
    <name type="scientific">Novosphingobium aerophilum</name>
    <dbReference type="NCBI Taxonomy" id="2839843"/>
    <lineage>
        <taxon>Bacteria</taxon>
        <taxon>Pseudomonadati</taxon>
        <taxon>Pseudomonadota</taxon>
        <taxon>Alphaproteobacteria</taxon>
        <taxon>Sphingomonadales</taxon>
        <taxon>Sphingomonadaceae</taxon>
        <taxon>Novosphingobium</taxon>
    </lineage>
</organism>
<gene>
    <name evidence="8" type="ORF">H7F49_01545</name>
</gene>
<reference evidence="8 9" key="1">
    <citation type="submission" date="2020-08" db="EMBL/GenBank/DDBJ databases">
        <title>The genome sequence of Novosphingobium flavum 4Y4.</title>
        <authorList>
            <person name="Liu Y."/>
        </authorList>
    </citation>
    <scope>NUCLEOTIDE SEQUENCE [LARGE SCALE GENOMIC DNA]</scope>
    <source>
        <strain evidence="8 9">4Y4</strain>
    </source>
</reference>